<sequence>MTPNQFEGSHFCNEILNILVFPYRSILSQANLLVVSDNLPFRLGPRCLWANPNAYQSNLVDNNRLAFSSQVEAAEKEKENQTQTKKQKRKRKTGNQSIRLDWRIPESPREPSPQITWGRDDQVCDLGTLEIGAAARRRHSRAAQDSVFSC</sequence>
<reference evidence="2 3" key="1">
    <citation type="journal article" date="2023" name="Hortic Res">
        <title>Pangenome of water caltrop reveals structural variations and asymmetric subgenome divergence after allopolyploidization.</title>
        <authorList>
            <person name="Zhang X."/>
            <person name="Chen Y."/>
            <person name="Wang L."/>
            <person name="Yuan Y."/>
            <person name="Fang M."/>
            <person name="Shi L."/>
            <person name="Lu R."/>
            <person name="Comes H.P."/>
            <person name="Ma Y."/>
            <person name="Chen Y."/>
            <person name="Huang G."/>
            <person name="Zhou Y."/>
            <person name="Zheng Z."/>
            <person name="Qiu Y."/>
        </authorList>
    </citation>
    <scope>NUCLEOTIDE SEQUENCE [LARGE SCALE GENOMIC DNA]</scope>
    <source>
        <strain evidence="2">F231</strain>
    </source>
</reference>
<dbReference type="AlphaFoldDB" id="A0AAN7KE33"/>
<accession>A0AAN7KE33</accession>
<dbReference type="EMBL" id="JAXQNO010000023">
    <property type="protein sequence ID" value="KAK4765221.1"/>
    <property type="molecule type" value="Genomic_DNA"/>
</dbReference>
<gene>
    <name evidence="2" type="ORF">SAY86_026311</name>
</gene>
<evidence type="ECO:0000256" key="1">
    <source>
        <dbReference type="SAM" id="MobiDB-lite"/>
    </source>
</evidence>
<proteinExistence type="predicted"/>
<feature type="compositionally biased region" description="Basic and acidic residues" evidence="1">
    <location>
        <begin position="100"/>
        <end position="109"/>
    </location>
</feature>
<evidence type="ECO:0000313" key="2">
    <source>
        <dbReference type="EMBL" id="KAK4765221.1"/>
    </source>
</evidence>
<organism evidence="2 3">
    <name type="scientific">Trapa natans</name>
    <name type="common">Water chestnut</name>
    <dbReference type="NCBI Taxonomy" id="22666"/>
    <lineage>
        <taxon>Eukaryota</taxon>
        <taxon>Viridiplantae</taxon>
        <taxon>Streptophyta</taxon>
        <taxon>Embryophyta</taxon>
        <taxon>Tracheophyta</taxon>
        <taxon>Spermatophyta</taxon>
        <taxon>Magnoliopsida</taxon>
        <taxon>eudicotyledons</taxon>
        <taxon>Gunneridae</taxon>
        <taxon>Pentapetalae</taxon>
        <taxon>rosids</taxon>
        <taxon>malvids</taxon>
        <taxon>Myrtales</taxon>
        <taxon>Lythraceae</taxon>
        <taxon>Trapa</taxon>
    </lineage>
</organism>
<name>A0AAN7KE33_TRANT</name>
<dbReference type="Proteomes" id="UP001346149">
    <property type="component" value="Unassembled WGS sequence"/>
</dbReference>
<feature type="region of interest" description="Disordered" evidence="1">
    <location>
        <begin position="72"/>
        <end position="119"/>
    </location>
</feature>
<keyword evidence="3" id="KW-1185">Reference proteome</keyword>
<protein>
    <submittedName>
        <fullName evidence="2">Uncharacterized protein</fullName>
    </submittedName>
</protein>
<evidence type="ECO:0000313" key="3">
    <source>
        <dbReference type="Proteomes" id="UP001346149"/>
    </source>
</evidence>
<comment type="caution">
    <text evidence="2">The sequence shown here is derived from an EMBL/GenBank/DDBJ whole genome shotgun (WGS) entry which is preliminary data.</text>
</comment>